<evidence type="ECO:0000256" key="6">
    <source>
        <dbReference type="SAM" id="Phobius"/>
    </source>
</evidence>
<feature type="transmembrane region" description="Helical" evidence="6">
    <location>
        <begin position="258"/>
        <end position="278"/>
    </location>
</feature>
<dbReference type="AlphaFoldDB" id="A0A942EE20"/>
<keyword evidence="4 6" id="KW-1133">Transmembrane helix</keyword>
<protein>
    <submittedName>
        <fullName evidence="8">DMT family transporter</fullName>
    </submittedName>
</protein>
<feature type="transmembrane region" description="Helical" evidence="6">
    <location>
        <begin position="112"/>
        <end position="130"/>
    </location>
</feature>
<keyword evidence="3 6" id="KW-0812">Transmembrane</keyword>
<reference evidence="8" key="1">
    <citation type="submission" date="2021-04" db="EMBL/GenBank/DDBJ databases">
        <title>Devosia litorisediminis sp. nov., isolated from a sand dune.</title>
        <authorList>
            <person name="Park S."/>
            <person name="Yoon J.-H."/>
        </authorList>
    </citation>
    <scope>NUCLEOTIDE SEQUENCE</scope>
    <source>
        <strain evidence="8">BSSL-BM10</strain>
    </source>
</reference>
<feature type="transmembrane region" description="Helical" evidence="6">
    <location>
        <begin position="44"/>
        <end position="62"/>
    </location>
</feature>
<evidence type="ECO:0000256" key="1">
    <source>
        <dbReference type="ARBA" id="ARBA00004651"/>
    </source>
</evidence>
<feature type="transmembrane region" description="Helical" evidence="6">
    <location>
        <begin position="163"/>
        <end position="180"/>
    </location>
</feature>
<accession>A0A942EE20</accession>
<comment type="caution">
    <text evidence="8">The sequence shown here is derived from an EMBL/GenBank/DDBJ whole genome shotgun (WGS) entry which is preliminary data.</text>
</comment>
<keyword evidence="2" id="KW-1003">Cell membrane</keyword>
<dbReference type="InterPro" id="IPR037185">
    <property type="entry name" value="EmrE-like"/>
</dbReference>
<feature type="transmembrane region" description="Helical" evidence="6">
    <location>
        <begin position="284"/>
        <end position="301"/>
    </location>
</feature>
<dbReference type="PANTHER" id="PTHR32322">
    <property type="entry name" value="INNER MEMBRANE TRANSPORTER"/>
    <property type="match status" value="1"/>
</dbReference>
<dbReference type="SUPFAM" id="SSF103481">
    <property type="entry name" value="Multidrug resistance efflux transporter EmrE"/>
    <property type="match status" value="2"/>
</dbReference>
<feature type="domain" description="EamA" evidence="7">
    <location>
        <begin position="165"/>
        <end position="301"/>
    </location>
</feature>
<gene>
    <name evidence="8" type="ORF">KD146_16215</name>
</gene>
<keyword evidence="9" id="KW-1185">Reference proteome</keyword>
<dbReference type="InterPro" id="IPR050638">
    <property type="entry name" value="AA-Vitamin_Transporters"/>
</dbReference>
<feature type="transmembrane region" description="Helical" evidence="6">
    <location>
        <begin position="137"/>
        <end position="157"/>
    </location>
</feature>
<dbReference type="InterPro" id="IPR000620">
    <property type="entry name" value="EamA_dom"/>
</dbReference>
<feature type="domain" description="EamA" evidence="7">
    <location>
        <begin position="13"/>
        <end position="152"/>
    </location>
</feature>
<evidence type="ECO:0000313" key="9">
    <source>
        <dbReference type="Proteomes" id="UP000678281"/>
    </source>
</evidence>
<dbReference type="EMBL" id="JAGXTP010000003">
    <property type="protein sequence ID" value="MBS3850245.1"/>
    <property type="molecule type" value="Genomic_DNA"/>
</dbReference>
<feature type="transmembrane region" description="Helical" evidence="6">
    <location>
        <begin position="228"/>
        <end position="246"/>
    </location>
</feature>
<feature type="transmembrane region" description="Helical" evidence="6">
    <location>
        <begin position="192"/>
        <end position="216"/>
    </location>
</feature>
<keyword evidence="5 6" id="KW-0472">Membrane</keyword>
<evidence type="ECO:0000256" key="5">
    <source>
        <dbReference type="ARBA" id="ARBA00023136"/>
    </source>
</evidence>
<evidence type="ECO:0000256" key="4">
    <source>
        <dbReference type="ARBA" id="ARBA00022989"/>
    </source>
</evidence>
<feature type="transmembrane region" description="Helical" evidence="6">
    <location>
        <begin position="12"/>
        <end position="32"/>
    </location>
</feature>
<feature type="transmembrane region" description="Helical" evidence="6">
    <location>
        <begin position="74"/>
        <end position="92"/>
    </location>
</feature>
<comment type="subcellular location">
    <subcellularLocation>
        <location evidence="1">Cell membrane</location>
        <topology evidence="1">Multi-pass membrane protein</topology>
    </subcellularLocation>
</comment>
<evidence type="ECO:0000256" key="2">
    <source>
        <dbReference type="ARBA" id="ARBA00022475"/>
    </source>
</evidence>
<sequence>MTRQPPLTVSDPIGYAFAVAGAVLFSTKGIFIKLAYGQGVSTEMLLSLRMLVALPVYLLILVTILRREDSLRRALSVPVVLASMAVGILGYYLSSYLDFLGLNFVTAQYERLVLFTYPFFVLLFGVWFFGDRMLWRVVPAMLVSYAGLLVIFGWNLAINPDGLVTGTLLVLAAAITFALYQHLAKRQMLTIGAGLFTCIGMSTAALVAIGQNLVLAGPASYLGLTPQIWAYGLALGLLGTVLPSFLMNMGMARIGARATASTGAFGPVVTIIIAVLVLGEPFTLFHAIGTALVLAGSVLFTRAERAARKATP</sequence>
<proteinExistence type="predicted"/>
<dbReference type="GO" id="GO:0005886">
    <property type="term" value="C:plasma membrane"/>
    <property type="evidence" value="ECO:0007669"/>
    <property type="project" value="UniProtKB-SubCell"/>
</dbReference>
<dbReference type="Pfam" id="PF00892">
    <property type="entry name" value="EamA"/>
    <property type="match status" value="2"/>
</dbReference>
<dbReference type="RefSeq" id="WP_212659873.1">
    <property type="nucleotide sequence ID" value="NZ_JAGXTP010000003.1"/>
</dbReference>
<name>A0A942EE20_9HYPH</name>
<evidence type="ECO:0000259" key="7">
    <source>
        <dbReference type="Pfam" id="PF00892"/>
    </source>
</evidence>
<dbReference type="PANTHER" id="PTHR32322:SF18">
    <property type="entry name" value="S-ADENOSYLMETHIONINE_S-ADENOSYLHOMOCYSTEINE TRANSPORTER"/>
    <property type="match status" value="1"/>
</dbReference>
<evidence type="ECO:0000313" key="8">
    <source>
        <dbReference type="EMBL" id="MBS3850245.1"/>
    </source>
</evidence>
<evidence type="ECO:0000256" key="3">
    <source>
        <dbReference type="ARBA" id="ARBA00022692"/>
    </source>
</evidence>
<organism evidence="8 9">
    <name type="scientific">Devosia litorisediminis</name>
    <dbReference type="NCBI Taxonomy" id="2829817"/>
    <lineage>
        <taxon>Bacteria</taxon>
        <taxon>Pseudomonadati</taxon>
        <taxon>Pseudomonadota</taxon>
        <taxon>Alphaproteobacteria</taxon>
        <taxon>Hyphomicrobiales</taxon>
        <taxon>Devosiaceae</taxon>
        <taxon>Devosia</taxon>
    </lineage>
</organism>
<dbReference type="Proteomes" id="UP000678281">
    <property type="component" value="Unassembled WGS sequence"/>
</dbReference>